<keyword evidence="22" id="KW-0511">Multifunctional enzyme</keyword>
<evidence type="ECO:0000256" key="15">
    <source>
        <dbReference type="ARBA" id="ARBA00022801"/>
    </source>
</evidence>
<keyword evidence="9" id="KW-0997">Cell inner membrane</keyword>
<dbReference type="NCBIfam" id="TIGR02074">
    <property type="entry name" value="PBP_1a_fam"/>
    <property type="match status" value="1"/>
</dbReference>
<dbReference type="EC" id="2.4.99.28" evidence="25"/>
<keyword evidence="16" id="KW-0133">Cell shape</keyword>
<evidence type="ECO:0000259" key="30">
    <source>
        <dbReference type="Pfam" id="PF00912"/>
    </source>
</evidence>
<dbReference type="Gene3D" id="1.10.3810.10">
    <property type="entry name" value="Biosynthetic peptidoglycan transglycosylase-like"/>
    <property type="match status" value="1"/>
</dbReference>
<dbReference type="InterPro" id="IPR031376">
    <property type="entry name" value="PCB_OB"/>
</dbReference>
<comment type="subcellular location">
    <subcellularLocation>
        <location evidence="2">Cell inner membrane</location>
        <topology evidence="2">Single-pass type II membrane protein</topology>
    </subcellularLocation>
</comment>
<dbReference type="AlphaFoldDB" id="A0A2K0JD17"/>
<dbReference type="Pfam" id="PF17092">
    <property type="entry name" value="PCB_OB"/>
    <property type="match status" value="1"/>
</dbReference>
<evidence type="ECO:0000259" key="31">
    <source>
        <dbReference type="Pfam" id="PF17092"/>
    </source>
</evidence>
<keyword evidence="18" id="KW-0573">Peptidoglycan synthesis</keyword>
<evidence type="ECO:0000256" key="26">
    <source>
        <dbReference type="ARBA" id="ARBA00049902"/>
    </source>
</evidence>
<keyword evidence="17" id="KW-0735">Signal-anchor</keyword>
<dbReference type="Gene3D" id="3.40.710.10">
    <property type="entry name" value="DD-peptidase/beta-lactamase superfamily"/>
    <property type="match status" value="2"/>
</dbReference>
<evidence type="ECO:0000256" key="13">
    <source>
        <dbReference type="ARBA" id="ARBA00022679"/>
    </source>
</evidence>
<dbReference type="NCBIfam" id="NF008643">
    <property type="entry name" value="PRK11636.1"/>
    <property type="match status" value="1"/>
</dbReference>
<dbReference type="Pfam" id="PF00912">
    <property type="entry name" value="Transgly"/>
    <property type="match status" value="1"/>
</dbReference>
<evidence type="ECO:0000256" key="22">
    <source>
        <dbReference type="ARBA" id="ARBA00023268"/>
    </source>
</evidence>
<dbReference type="InterPro" id="IPR050396">
    <property type="entry name" value="Glycosyltr_51/Transpeptidase"/>
</dbReference>
<keyword evidence="10 32" id="KW-0121">Carboxypeptidase</keyword>
<dbReference type="InterPro" id="IPR001460">
    <property type="entry name" value="PCN-bd_Tpept"/>
</dbReference>
<dbReference type="GO" id="GO:0030288">
    <property type="term" value="C:outer membrane-bounded periplasmic space"/>
    <property type="evidence" value="ECO:0007669"/>
    <property type="project" value="TreeGrafter"/>
</dbReference>
<dbReference type="FunFam" id="3.40.710.10:FF:000010">
    <property type="entry name" value="Penicillin-binding protein 1A"/>
    <property type="match status" value="1"/>
</dbReference>
<comment type="catalytic activity">
    <reaction evidence="26">
        <text>[GlcNAc-(1-&gt;4)-Mur2Ac(oyl-L-Ala-gamma-D-Glu-L-Lys-D-Ala-D-Ala)](n)-di-trans,octa-cis-undecaprenyl diphosphate + beta-D-GlcNAc-(1-&gt;4)-Mur2Ac(oyl-L-Ala-gamma-D-Glu-L-Lys-D-Ala-D-Ala)-di-trans,octa-cis-undecaprenyl diphosphate = [GlcNAc-(1-&gt;4)-Mur2Ac(oyl-L-Ala-gamma-D-Glu-L-Lys-D-Ala-D-Ala)](n+1)-di-trans,octa-cis-undecaprenyl diphosphate + di-trans,octa-cis-undecaprenyl diphosphate + H(+)</text>
        <dbReference type="Rhea" id="RHEA:23708"/>
        <dbReference type="Rhea" id="RHEA-COMP:9602"/>
        <dbReference type="Rhea" id="RHEA-COMP:9603"/>
        <dbReference type="ChEBI" id="CHEBI:15378"/>
        <dbReference type="ChEBI" id="CHEBI:58405"/>
        <dbReference type="ChEBI" id="CHEBI:60033"/>
        <dbReference type="ChEBI" id="CHEBI:78435"/>
        <dbReference type="EC" id="2.4.99.28"/>
    </reaction>
</comment>
<keyword evidence="15" id="KW-0378">Hydrolase</keyword>
<evidence type="ECO:0000256" key="28">
    <source>
        <dbReference type="SAM" id="Phobius"/>
    </source>
</evidence>
<feature type="domain" description="Penicillin-binding protein OB-like" evidence="31">
    <location>
        <begin position="324"/>
        <end position="433"/>
    </location>
</feature>
<evidence type="ECO:0000256" key="5">
    <source>
        <dbReference type="ARBA" id="ARBA00007739"/>
    </source>
</evidence>
<evidence type="ECO:0000256" key="21">
    <source>
        <dbReference type="ARBA" id="ARBA00023251"/>
    </source>
</evidence>
<evidence type="ECO:0000313" key="32">
    <source>
        <dbReference type="EMBL" id="PNO33176.1"/>
    </source>
</evidence>
<evidence type="ECO:0000256" key="4">
    <source>
        <dbReference type="ARBA" id="ARBA00007090"/>
    </source>
</evidence>
<keyword evidence="21" id="KW-0046">Antibiotic resistance</keyword>
<evidence type="ECO:0000313" key="33">
    <source>
        <dbReference type="Proteomes" id="UP000236163"/>
    </source>
</evidence>
<reference evidence="33" key="1">
    <citation type="submission" date="2017-12" db="EMBL/GenBank/DDBJ databases">
        <title>FDA dAtabase for Regulatory Grade micrObial Sequences (FDA-ARGOS): Supporting development and validation of Infectious Disease Dx tests.</title>
        <authorList>
            <person name="Sichtig H."/>
            <person name="Tallon L."/>
            <person name="Sadzewicz L."/>
            <person name="Sengamalay N."/>
            <person name="Nagaraj S."/>
            <person name="Vavikolanu K."/>
            <person name="Aluvathingal J."/>
            <person name="Nadendla S."/>
            <person name="Pirone D.C."/>
            <person name="Hoffman M."/>
            <person name="Muruvanda T."/>
            <person name="Allard M."/>
            <person name="Evans P."/>
        </authorList>
    </citation>
    <scope>NUCLEOTIDE SEQUENCE [LARGE SCALE GENOMIC DNA]</scope>
    <source>
        <strain evidence="33">FDAARGOS_55</strain>
    </source>
</reference>
<dbReference type="GO" id="GO:0005886">
    <property type="term" value="C:plasma membrane"/>
    <property type="evidence" value="ECO:0007669"/>
    <property type="project" value="UniProtKB-SubCell"/>
</dbReference>
<dbReference type="SUPFAM" id="SSF56601">
    <property type="entry name" value="beta-lactamase/transpeptidase-like"/>
    <property type="match status" value="1"/>
</dbReference>
<evidence type="ECO:0000256" key="20">
    <source>
        <dbReference type="ARBA" id="ARBA00023136"/>
    </source>
</evidence>
<keyword evidence="20 28" id="KW-0472">Membrane</keyword>
<dbReference type="PANTHER" id="PTHR32282:SF27">
    <property type="entry name" value="PENICILLIN-BINDING PROTEIN 1A"/>
    <property type="match status" value="1"/>
</dbReference>
<comment type="catalytic activity">
    <reaction evidence="24">
        <text>Preferential cleavage: (Ac)2-L-Lys-D-Ala-|-D-Ala. Also transpeptidation of peptidyl-alanyl moieties that are N-acyl substituents of D-alanine.</text>
        <dbReference type="EC" id="3.4.16.4"/>
    </reaction>
</comment>
<dbReference type="InterPro" id="IPR023346">
    <property type="entry name" value="Lysozyme-like_dom_sf"/>
</dbReference>
<evidence type="ECO:0000256" key="14">
    <source>
        <dbReference type="ARBA" id="ARBA00022692"/>
    </source>
</evidence>
<comment type="pathway">
    <text evidence="27">Glycan biosynthesis.</text>
</comment>
<keyword evidence="11" id="KW-0645">Protease</keyword>
<dbReference type="GO" id="GO:0009252">
    <property type="term" value="P:peptidoglycan biosynthetic process"/>
    <property type="evidence" value="ECO:0007669"/>
    <property type="project" value="UniProtKB-UniPathway"/>
</dbReference>
<dbReference type="EMBL" id="JWSP02000004">
    <property type="protein sequence ID" value="PNO33176.1"/>
    <property type="molecule type" value="Genomic_DNA"/>
</dbReference>
<evidence type="ECO:0000256" key="11">
    <source>
        <dbReference type="ARBA" id="ARBA00022670"/>
    </source>
</evidence>
<dbReference type="GO" id="GO:0071555">
    <property type="term" value="P:cell wall organization"/>
    <property type="evidence" value="ECO:0007669"/>
    <property type="project" value="UniProtKB-KW"/>
</dbReference>
<comment type="caution">
    <text evidence="32">The sequence shown here is derived from an EMBL/GenBank/DDBJ whole genome shotgun (WGS) entry which is preliminary data.</text>
</comment>
<keyword evidence="12" id="KW-0328">Glycosyltransferase</keyword>
<dbReference type="FunFam" id="3.40.710.10:FF:000013">
    <property type="entry name" value="Penicillin-binding protein 1A"/>
    <property type="match status" value="1"/>
</dbReference>
<keyword evidence="8" id="KW-1003">Cell membrane</keyword>
<evidence type="ECO:0000256" key="27">
    <source>
        <dbReference type="ARBA" id="ARBA00060592"/>
    </source>
</evidence>
<evidence type="ECO:0000256" key="2">
    <source>
        <dbReference type="ARBA" id="ARBA00004249"/>
    </source>
</evidence>
<dbReference type="GO" id="GO:0008360">
    <property type="term" value="P:regulation of cell shape"/>
    <property type="evidence" value="ECO:0007669"/>
    <property type="project" value="UniProtKB-KW"/>
</dbReference>
<organism evidence="32 33">
    <name type="scientific">Salmonella enterica subsp. houtenae serovar 50:g,z51:-</name>
    <dbReference type="NCBI Taxonomy" id="1173947"/>
    <lineage>
        <taxon>Bacteria</taxon>
        <taxon>Pseudomonadati</taxon>
        <taxon>Pseudomonadota</taxon>
        <taxon>Gammaproteobacteria</taxon>
        <taxon>Enterobacterales</taxon>
        <taxon>Enterobacteriaceae</taxon>
        <taxon>Salmonella</taxon>
    </lineage>
</organism>
<evidence type="ECO:0000256" key="12">
    <source>
        <dbReference type="ARBA" id="ARBA00022676"/>
    </source>
</evidence>
<dbReference type="GO" id="GO:0008955">
    <property type="term" value="F:peptidoglycan glycosyltransferase activity"/>
    <property type="evidence" value="ECO:0007669"/>
    <property type="project" value="UniProtKB-EC"/>
</dbReference>
<dbReference type="GO" id="GO:0008658">
    <property type="term" value="F:penicillin binding"/>
    <property type="evidence" value="ECO:0007669"/>
    <property type="project" value="InterPro"/>
</dbReference>
<keyword evidence="19 28" id="KW-1133">Transmembrane helix</keyword>
<evidence type="ECO:0000259" key="29">
    <source>
        <dbReference type="Pfam" id="PF00905"/>
    </source>
</evidence>
<comment type="similarity">
    <text evidence="5">In the N-terminal section; belongs to the glycosyltransferase 51 family.</text>
</comment>
<dbReference type="Pfam" id="PF00905">
    <property type="entry name" value="Transpeptidase"/>
    <property type="match status" value="1"/>
</dbReference>
<proteinExistence type="inferred from homology"/>
<evidence type="ECO:0000256" key="10">
    <source>
        <dbReference type="ARBA" id="ARBA00022645"/>
    </source>
</evidence>
<keyword evidence="14 28" id="KW-0812">Transmembrane</keyword>
<dbReference type="SUPFAM" id="SSF53955">
    <property type="entry name" value="Lysozyme-like"/>
    <property type="match status" value="1"/>
</dbReference>
<dbReference type="STRING" id="523831.SEHO0A_03580"/>
<dbReference type="FunFam" id="1.10.3810.10:FF:000003">
    <property type="entry name" value="Penicillin-binding protein 1a"/>
    <property type="match status" value="1"/>
</dbReference>
<gene>
    <name evidence="32" type="ORF">RK55_008270</name>
</gene>
<name>A0A2K0JD17_SALHO</name>
<evidence type="ECO:0000256" key="24">
    <source>
        <dbReference type="ARBA" id="ARBA00034000"/>
    </source>
</evidence>
<dbReference type="GO" id="GO:0009002">
    <property type="term" value="F:serine-type D-Ala-D-Ala carboxypeptidase activity"/>
    <property type="evidence" value="ECO:0007669"/>
    <property type="project" value="UniProtKB-EC"/>
</dbReference>
<feature type="transmembrane region" description="Helical" evidence="28">
    <location>
        <begin position="12"/>
        <end position="34"/>
    </location>
</feature>
<evidence type="ECO:0000256" key="16">
    <source>
        <dbReference type="ARBA" id="ARBA00022960"/>
    </source>
</evidence>
<evidence type="ECO:0000256" key="18">
    <source>
        <dbReference type="ARBA" id="ARBA00022984"/>
    </source>
</evidence>
<comment type="function">
    <text evidence="1">Cell wall formation. Synthesis of cross-linked peptidoglycan from the lipid intermediates. The enzyme has a penicillin-insensitive transglycosylase N-terminal domain (formation of linear glycan strands) and a penicillin-sensitive transpeptidase C-terminal domain (cross-linking of the peptide subunits).</text>
</comment>
<evidence type="ECO:0000256" key="25">
    <source>
        <dbReference type="ARBA" id="ARBA00044770"/>
    </source>
</evidence>
<dbReference type="EC" id="3.4.16.4" evidence="6"/>
<dbReference type="GO" id="GO:0046677">
    <property type="term" value="P:response to antibiotic"/>
    <property type="evidence" value="ECO:0007669"/>
    <property type="project" value="UniProtKB-KW"/>
</dbReference>
<dbReference type="PANTHER" id="PTHR32282">
    <property type="entry name" value="BINDING PROTEIN TRANSPEPTIDASE, PUTATIVE-RELATED"/>
    <property type="match status" value="1"/>
</dbReference>
<comment type="pathway">
    <text evidence="3">Cell wall biogenesis; peptidoglycan biosynthesis.</text>
</comment>
<evidence type="ECO:0000256" key="19">
    <source>
        <dbReference type="ARBA" id="ARBA00022989"/>
    </source>
</evidence>
<feature type="domain" description="Penicillin-binding protein transpeptidase" evidence="29">
    <location>
        <begin position="437"/>
        <end position="622"/>
    </location>
</feature>
<accession>A0A2K0JD17</accession>
<evidence type="ECO:0000256" key="9">
    <source>
        <dbReference type="ARBA" id="ARBA00022519"/>
    </source>
</evidence>
<evidence type="ECO:0000256" key="1">
    <source>
        <dbReference type="ARBA" id="ARBA00002624"/>
    </source>
</evidence>
<evidence type="ECO:0000256" key="8">
    <source>
        <dbReference type="ARBA" id="ARBA00022475"/>
    </source>
</evidence>
<evidence type="ECO:0000256" key="23">
    <source>
        <dbReference type="ARBA" id="ARBA00023316"/>
    </source>
</evidence>
<evidence type="ECO:0000256" key="6">
    <source>
        <dbReference type="ARBA" id="ARBA00012448"/>
    </source>
</evidence>
<comment type="similarity">
    <text evidence="4">In the C-terminal section; belongs to the transpeptidase family.</text>
</comment>
<evidence type="ECO:0000256" key="17">
    <source>
        <dbReference type="ARBA" id="ARBA00022968"/>
    </source>
</evidence>
<sequence length="858" mass="94421">MTLNGKSPVKFVKYLLILAVCCILLGAGSIYGLYRYIEPQLPDVATLKDVRLQIPMQVYSADGELIAQYGEKRRIPVTLDQIPPEMINAFIATEDSRFYEHHGVDPVGIFRAASVALFSGHVSQGASTITQQLARNFFLSPERTLMRKIKEAFLAIRIEQLLNKNEILELYLNKIYLGYRAYGVGAAAQVYFGKTVDQLTLSEMAVIAGLPKAPSTFNPLYSMDRATARRNVVLSRMLSEGYITQAQYDQARSEPIDANYHAPEIAFSAPYLSEMVRQEMYNRYGESAYEDGYRIYTTITRKVQQAAQQAVRNNVLDYDMRHGYRGPANVLWKVGEAAWNSKKITDTLKALPTYGPLLPAVVTSANPQEATAALADGTSVSLRMEGVRWARPYRSDTQQGTTPRKVTDVVQTGQQIWVRQVDNDWWLAQVPEVNSALVSLNPQTGAVLALVGGFDFNQSKFNRATQALRQVGSNIKPFLYTAAMDKGLTLASMLNDVPISRWDAGAGSDWRPKNSPPQYAGPIRLRQGLGQSKNVVMVRAMRAMGVDYAAEYLQRFGFPAQNIVHTESLALGSASFTPMQVARGYAVMANGGFLIDPYFISKIENDQGGVIFEAKPKIACPECDIPVIYGNTQKSNVLENTNVEEVAVSQEQQNSAVPMPKLEQANQALVAQNGTQEYAPHVINTPLAFLIKSALNTNIFGEPGWMGTGWRAARDLKRRDIGGKTGTTNSSKDAWFSGYGPGVVTSVWIGFDDHRRDLGRTTASGAIKDQISGYEGGAKSAQPAWDAYMKAVLEGVPEQPLTPPPGIVTVNIDRSTGQLANGGNSREEYFIEGTQPTQQAVHEVGTTIIDNGETHELF</sequence>
<evidence type="ECO:0000256" key="3">
    <source>
        <dbReference type="ARBA" id="ARBA00004752"/>
    </source>
</evidence>
<dbReference type="GO" id="GO:0006508">
    <property type="term" value="P:proteolysis"/>
    <property type="evidence" value="ECO:0007669"/>
    <property type="project" value="UniProtKB-KW"/>
</dbReference>
<evidence type="ECO:0000256" key="7">
    <source>
        <dbReference type="ARBA" id="ARBA00018638"/>
    </source>
</evidence>
<protein>
    <recommendedName>
        <fullName evidence="7">Penicillin-binding protein 1A</fullName>
        <ecNumber evidence="25">2.4.99.28</ecNumber>
        <ecNumber evidence="6">3.4.16.4</ecNumber>
    </recommendedName>
</protein>
<dbReference type="UniPathway" id="UPA00219"/>
<dbReference type="InterPro" id="IPR012338">
    <property type="entry name" value="Beta-lactam/transpept-like"/>
</dbReference>
<keyword evidence="23" id="KW-0961">Cell wall biogenesis/degradation</keyword>
<dbReference type="InterPro" id="IPR001264">
    <property type="entry name" value="Glyco_trans_51"/>
</dbReference>
<keyword evidence="13" id="KW-0808">Transferase</keyword>
<feature type="domain" description="Glycosyl transferase family 51" evidence="30">
    <location>
        <begin position="63"/>
        <end position="237"/>
    </location>
</feature>
<dbReference type="Proteomes" id="UP000236163">
    <property type="component" value="Unassembled WGS sequence"/>
</dbReference>
<dbReference type="InterPro" id="IPR036950">
    <property type="entry name" value="PBP_transglycosylase"/>
</dbReference>